<dbReference type="AlphaFoldDB" id="A0A371QWJ0"/>
<evidence type="ECO:0000259" key="2">
    <source>
        <dbReference type="Pfam" id="PF01172"/>
    </source>
</evidence>
<evidence type="ECO:0000259" key="3">
    <source>
        <dbReference type="Pfam" id="PF09377"/>
    </source>
</evidence>
<dbReference type="Pfam" id="PF09377">
    <property type="entry name" value="SBDS_domain_II"/>
    <property type="match status" value="1"/>
</dbReference>
<name>A0A371QWJ0_9CREN</name>
<dbReference type="EMBL" id="NMUE01000027">
    <property type="protein sequence ID" value="RFA95007.1"/>
    <property type="molecule type" value="Genomic_DNA"/>
</dbReference>
<dbReference type="Proteomes" id="UP000257123">
    <property type="component" value="Unassembled WGS sequence"/>
</dbReference>
<feature type="domain" description="Ribosome maturation protein SDO1/SBDS central" evidence="3">
    <location>
        <begin position="99"/>
        <end position="160"/>
    </location>
</feature>
<protein>
    <submittedName>
        <fullName evidence="5">Ribosome assembly factor SBDS</fullName>
    </submittedName>
</protein>
<dbReference type="OrthoDB" id="84504at2157"/>
<dbReference type="Gene3D" id="1.10.10.900">
    <property type="entry name" value="SBDS protein C-terminal domain, subdomain 1"/>
    <property type="match status" value="1"/>
</dbReference>
<evidence type="ECO:0000313" key="7">
    <source>
        <dbReference type="Proteomes" id="UP000256877"/>
    </source>
</evidence>
<sequence length="232" mass="26074">MTKKVAVAKLDKGGEHFEILIDPDAALELKMGKPLGIDKVLVHEEIYKDAKKGLRASEQALKKVFGTTDVRRIAEIIIKEGEIPLTAEQRRKLIEDKKRQIVEWISRNCIDVRTKTPVPPQRVENALEQARVSIDPFKSVEEQVQEVLKEIQRIIPIKVATARVALAVSSTYAQRVKGLVAKMAKIVNERYKSDGSWEALLELPAGLQDVLIARVNDVTHGDADIRILEIVY</sequence>
<dbReference type="Gene3D" id="3.30.70.240">
    <property type="match status" value="1"/>
</dbReference>
<feature type="domain" description="Ribosome maturation protein SDO1/SBDS N-terminal" evidence="2">
    <location>
        <begin position="5"/>
        <end position="91"/>
    </location>
</feature>
<dbReference type="PANTHER" id="PTHR10927:SF4">
    <property type="entry name" value="RIBOSOME MATURATION PROTEIN SDO1 HOMOLOG"/>
    <property type="match status" value="1"/>
</dbReference>
<evidence type="ECO:0000313" key="6">
    <source>
        <dbReference type="EMBL" id="RFA95007.1"/>
    </source>
</evidence>
<organism evidence="5 7">
    <name type="scientific">Pyrobaculum aerophilum</name>
    <dbReference type="NCBI Taxonomy" id="13773"/>
    <lineage>
        <taxon>Archaea</taxon>
        <taxon>Thermoproteota</taxon>
        <taxon>Thermoprotei</taxon>
        <taxon>Thermoproteales</taxon>
        <taxon>Thermoproteaceae</taxon>
        <taxon>Pyrobaculum</taxon>
    </lineage>
</organism>
<dbReference type="Pfam" id="PF01172">
    <property type="entry name" value="SBDS_N"/>
    <property type="match status" value="1"/>
</dbReference>
<reference evidence="7 8" key="1">
    <citation type="submission" date="2017-07" db="EMBL/GenBank/DDBJ databases">
        <title>Draft genome sequence of aerobic hyperthermophilic archaea, Pyrobaculum aerophilum YKB31 and YKB32.</title>
        <authorList>
            <person name="Mochizuki T."/>
            <person name="Berliner A.J."/>
            <person name="Yoshida-Takashima Y."/>
            <person name="Takaki Y."/>
            <person name="Nunoura T."/>
            <person name="Takai K."/>
        </authorList>
    </citation>
    <scope>NUCLEOTIDE SEQUENCE [LARGE SCALE GENOMIC DNA]</scope>
    <source>
        <strain evidence="6 8">YKB31</strain>
        <strain evidence="5 7">YKB32</strain>
    </source>
</reference>
<comment type="caution">
    <text evidence="5">The sequence shown here is derived from an EMBL/GenBank/DDBJ whole genome shotgun (WGS) entry which is preliminary data.</text>
</comment>
<dbReference type="NCBIfam" id="TIGR00291">
    <property type="entry name" value="RNA_SBDS"/>
    <property type="match status" value="1"/>
</dbReference>
<evidence type="ECO:0000259" key="4">
    <source>
        <dbReference type="Pfam" id="PF20268"/>
    </source>
</evidence>
<dbReference type="InterPro" id="IPR035647">
    <property type="entry name" value="EFG_III/V"/>
</dbReference>
<dbReference type="Proteomes" id="UP000256877">
    <property type="component" value="Unassembled WGS sequence"/>
</dbReference>
<dbReference type="RefSeq" id="WP_116421406.1">
    <property type="nucleotide sequence ID" value="NZ_NMUE01000027.1"/>
</dbReference>
<dbReference type="GO" id="GO:0042256">
    <property type="term" value="P:cytosolic ribosome assembly"/>
    <property type="evidence" value="ECO:0007669"/>
    <property type="project" value="InterPro"/>
</dbReference>
<gene>
    <name evidence="6" type="ORF">CGL51_08450</name>
    <name evidence="5" type="ORF">CGL52_14095</name>
</gene>
<dbReference type="Pfam" id="PF20268">
    <property type="entry name" value="SBDS_C"/>
    <property type="match status" value="1"/>
</dbReference>
<dbReference type="InterPro" id="IPR036786">
    <property type="entry name" value="Ribosome_mat_SBDS_N_sf"/>
</dbReference>
<feature type="domain" description="Ribosome maturation protein SDO1/SBDS C-terminal" evidence="4">
    <location>
        <begin position="162"/>
        <end position="229"/>
    </location>
</feature>
<proteinExistence type="inferred from homology"/>
<dbReference type="InterPro" id="IPR046928">
    <property type="entry name" value="SDO1/SBDS_C"/>
</dbReference>
<dbReference type="InterPro" id="IPR018978">
    <property type="entry name" value="SDO1/SBDS_central"/>
</dbReference>
<comment type="similarity">
    <text evidence="1">Belongs to the SDO1/SBDS family.</text>
</comment>
<evidence type="ECO:0000313" key="5">
    <source>
        <dbReference type="EMBL" id="RFA94640.1"/>
    </source>
</evidence>
<dbReference type="SUPFAM" id="SSF89895">
    <property type="entry name" value="FYSH domain"/>
    <property type="match status" value="1"/>
</dbReference>
<evidence type="ECO:0000313" key="8">
    <source>
        <dbReference type="Proteomes" id="UP000257123"/>
    </source>
</evidence>
<dbReference type="InterPro" id="IPR019783">
    <property type="entry name" value="SDO1/SBDS_N"/>
</dbReference>
<evidence type="ECO:0000256" key="1">
    <source>
        <dbReference type="ARBA" id="ARBA00007433"/>
    </source>
</evidence>
<dbReference type="InterPro" id="IPR037188">
    <property type="entry name" value="Sdo1/SBDS_central_sf"/>
</dbReference>
<dbReference type="EMBL" id="NMUF01000077">
    <property type="protein sequence ID" value="RFA94640.1"/>
    <property type="molecule type" value="Genomic_DNA"/>
</dbReference>
<dbReference type="InterPro" id="IPR002140">
    <property type="entry name" value="Sdo1/SBDS"/>
</dbReference>
<dbReference type="Gene3D" id="3.30.1250.10">
    <property type="entry name" value="Ribosome maturation protein SBDS, N-terminal domain"/>
    <property type="match status" value="1"/>
</dbReference>
<dbReference type="SUPFAM" id="SSF109728">
    <property type="entry name" value="Hypothetical protein AF0491, middle domain"/>
    <property type="match status" value="1"/>
</dbReference>
<dbReference type="PANTHER" id="PTHR10927">
    <property type="entry name" value="RIBOSOME MATURATION PROTEIN SBDS"/>
    <property type="match status" value="1"/>
</dbReference>
<accession>A0A371QWJ0</accession>
<dbReference type="InterPro" id="IPR039100">
    <property type="entry name" value="Sdo1/SBDS-like"/>
</dbReference>
<dbReference type="SUPFAM" id="SSF54980">
    <property type="entry name" value="EF-G C-terminal domain-like"/>
    <property type="match status" value="1"/>
</dbReference>